<comment type="caution">
    <text evidence="1">The sequence shown here is derived from an EMBL/GenBank/DDBJ whole genome shotgun (WGS) entry which is preliminary data.</text>
</comment>
<reference evidence="1 2" key="1">
    <citation type="submission" date="2019-08" db="EMBL/GenBank/DDBJ databases">
        <title>Genome sequence of Gelidibacter salicanalis IC162T.</title>
        <authorList>
            <person name="Bowman J.P."/>
        </authorList>
    </citation>
    <scope>NUCLEOTIDE SEQUENCE [LARGE SCALE GENOMIC DNA]</scope>
    <source>
        <strain evidence="1 2">IC162</strain>
    </source>
</reference>
<dbReference type="Proteomes" id="UP000321734">
    <property type="component" value="Unassembled WGS sequence"/>
</dbReference>
<dbReference type="RefSeq" id="WP_146893580.1">
    <property type="nucleotide sequence ID" value="NZ_VORX01000005.1"/>
</dbReference>
<proteinExistence type="predicted"/>
<sequence length="226" mass="25718">MKYVLLLLAVLTFSCGNDKSVLLPEITHAKITEVTDISPAYLFYDATKPDSIELNRGNLITTTNWLVNVDKRLTLKQAIPKIITLQDKKRNAEVHKNDNARNYYTCNDTSIKNLGFLEFTDVIYKLNSIAPNVSPDYDNLSTHKIILDFKNPSDIKLVTILKDSILKKSTLQTLKADVESLPKVGTYEMILNMSEKLTFQDYISFKSILSKIEPSVMTLNVNEFIY</sequence>
<organism evidence="1 2">
    <name type="scientific">Gelidibacter salicanalis</name>
    <dbReference type="NCBI Taxonomy" id="291193"/>
    <lineage>
        <taxon>Bacteria</taxon>
        <taxon>Pseudomonadati</taxon>
        <taxon>Bacteroidota</taxon>
        <taxon>Flavobacteriia</taxon>
        <taxon>Flavobacteriales</taxon>
        <taxon>Flavobacteriaceae</taxon>
        <taxon>Gelidibacter</taxon>
    </lineage>
</organism>
<evidence type="ECO:0000313" key="2">
    <source>
        <dbReference type="Proteomes" id="UP000321734"/>
    </source>
</evidence>
<accession>A0A5C7AGR3</accession>
<dbReference type="OrthoDB" id="1148707at2"/>
<dbReference type="EMBL" id="VORX01000005">
    <property type="protein sequence ID" value="TXE07517.1"/>
    <property type="molecule type" value="Genomic_DNA"/>
</dbReference>
<gene>
    <name evidence="1" type="ORF">ES711_12190</name>
</gene>
<keyword evidence="2" id="KW-1185">Reference proteome</keyword>
<evidence type="ECO:0000313" key="1">
    <source>
        <dbReference type="EMBL" id="TXE07517.1"/>
    </source>
</evidence>
<dbReference type="PROSITE" id="PS51257">
    <property type="entry name" value="PROKAR_LIPOPROTEIN"/>
    <property type="match status" value="1"/>
</dbReference>
<protein>
    <submittedName>
        <fullName evidence="1">Uncharacterized protein</fullName>
    </submittedName>
</protein>
<name>A0A5C7AGR3_9FLAO</name>
<dbReference type="AlphaFoldDB" id="A0A5C7AGR3"/>